<dbReference type="InterPro" id="IPR052344">
    <property type="entry name" value="Transposase-related"/>
</dbReference>
<dbReference type="Proteomes" id="UP000253204">
    <property type="component" value="Unassembled WGS sequence"/>
</dbReference>
<dbReference type="InterPro" id="IPR004291">
    <property type="entry name" value="Transposase_IS66_central"/>
</dbReference>
<proteinExistence type="predicted"/>
<feature type="domain" description="DUF6444" evidence="3">
    <location>
        <begin position="17"/>
        <end position="85"/>
    </location>
</feature>
<name>A0A368TZ23_9GAMM</name>
<evidence type="ECO:0008006" key="6">
    <source>
        <dbReference type="Google" id="ProtNLM"/>
    </source>
</evidence>
<evidence type="ECO:0000256" key="1">
    <source>
        <dbReference type="SAM" id="MobiDB-lite"/>
    </source>
</evidence>
<organism evidence="4 5">
    <name type="scientific">Vreelandella rituensis</name>
    <dbReference type="NCBI Taxonomy" id="2282306"/>
    <lineage>
        <taxon>Bacteria</taxon>
        <taxon>Pseudomonadati</taxon>
        <taxon>Pseudomonadota</taxon>
        <taxon>Gammaproteobacteria</taxon>
        <taxon>Oceanospirillales</taxon>
        <taxon>Halomonadaceae</taxon>
        <taxon>Vreelandella</taxon>
    </lineage>
</organism>
<dbReference type="PANTHER" id="PTHR33678">
    <property type="entry name" value="BLL1576 PROTEIN"/>
    <property type="match status" value="1"/>
</dbReference>
<dbReference type="AlphaFoldDB" id="A0A368TZ23"/>
<evidence type="ECO:0000259" key="3">
    <source>
        <dbReference type="Pfam" id="PF20042"/>
    </source>
</evidence>
<gene>
    <name evidence="4" type="ORF">DU506_12300</name>
</gene>
<evidence type="ECO:0000313" key="4">
    <source>
        <dbReference type="EMBL" id="RCV89984.1"/>
    </source>
</evidence>
<dbReference type="RefSeq" id="WP_114487204.1">
    <property type="nucleotide sequence ID" value="NZ_QPIJ01000028.1"/>
</dbReference>
<sequence length="350" mass="39653">MTISDINVDEALERVRQQLKEDRTVSPSLRAAIDVLMLLVKLMADRLATSSRNSSKPPSQDMNRVRRSRAAGERKPGGQPGHEGTTLVPVDDPDEVVKLSIDRRTLPRGRTYRTVGIEKRQVKDILIQSLVTAKRGQEAMDAIGVLPFVQGVLVHDHWKPYYRYTECRHALCNAHHLRELIGVWENDQQAWAKTLHDLLLAMNQAVEDAGGRLSPDAARRWRERYRHCLAEGDVESPPPAKPLLGTRGRTQARNLFERLQARVEDVLRFLEDSAAPFTNNQGERDLRMTKVQQKISGCFRSWEGAEIFCRMRSFLSTSAKQGLSAHAALEQLFAGEMPLFMQRDERSQAA</sequence>
<dbReference type="Pfam" id="PF20042">
    <property type="entry name" value="DUF6444"/>
    <property type="match status" value="1"/>
</dbReference>
<reference evidence="4 5" key="1">
    <citation type="submission" date="2018-07" db="EMBL/GenBank/DDBJ databases">
        <title>Halomonas rutogse sp. nov., isolated from Lake TangqianCo on Tibetan Plateau.</title>
        <authorList>
            <person name="Lu H."/>
            <person name="Xing P."/>
            <person name="Wu Q."/>
        </authorList>
    </citation>
    <scope>NUCLEOTIDE SEQUENCE [LARGE SCALE GENOMIC DNA]</scope>
    <source>
        <strain evidence="4 5">TQ8S</strain>
    </source>
</reference>
<dbReference type="OrthoDB" id="6133698at2"/>
<dbReference type="Pfam" id="PF03050">
    <property type="entry name" value="DDE_Tnp_IS66"/>
    <property type="match status" value="1"/>
</dbReference>
<evidence type="ECO:0000313" key="5">
    <source>
        <dbReference type="Proteomes" id="UP000253204"/>
    </source>
</evidence>
<feature type="region of interest" description="Disordered" evidence="1">
    <location>
        <begin position="48"/>
        <end position="90"/>
    </location>
</feature>
<dbReference type="EMBL" id="QPIJ01000028">
    <property type="protein sequence ID" value="RCV89984.1"/>
    <property type="molecule type" value="Genomic_DNA"/>
</dbReference>
<feature type="domain" description="Transposase IS66 central" evidence="2">
    <location>
        <begin position="132"/>
        <end position="306"/>
    </location>
</feature>
<dbReference type="PANTHER" id="PTHR33678:SF1">
    <property type="entry name" value="BLL1576 PROTEIN"/>
    <property type="match status" value="1"/>
</dbReference>
<accession>A0A368TZ23</accession>
<protein>
    <recommendedName>
        <fullName evidence="6">IS66 family transposase</fullName>
    </recommendedName>
</protein>
<comment type="caution">
    <text evidence="4">The sequence shown here is derived from an EMBL/GenBank/DDBJ whole genome shotgun (WGS) entry which is preliminary data.</text>
</comment>
<feature type="compositionally biased region" description="Polar residues" evidence="1">
    <location>
        <begin position="48"/>
        <end position="62"/>
    </location>
</feature>
<keyword evidence="5" id="KW-1185">Reference proteome</keyword>
<evidence type="ECO:0000259" key="2">
    <source>
        <dbReference type="Pfam" id="PF03050"/>
    </source>
</evidence>
<dbReference type="InterPro" id="IPR045618">
    <property type="entry name" value="DUF6444"/>
</dbReference>